<proteinExistence type="predicted"/>
<evidence type="ECO:0000259" key="3">
    <source>
        <dbReference type="PROSITE" id="PS50113"/>
    </source>
</evidence>
<keyword evidence="1" id="KW-0472">Membrane</keyword>
<dbReference type="SMART" id="SM00091">
    <property type="entry name" value="PAS"/>
    <property type="match status" value="1"/>
</dbReference>
<evidence type="ECO:0000256" key="1">
    <source>
        <dbReference type="SAM" id="Phobius"/>
    </source>
</evidence>
<dbReference type="InterPro" id="IPR000700">
    <property type="entry name" value="PAS-assoc_C"/>
</dbReference>
<organism evidence="6 7">
    <name type="scientific">Shewanella putrefaciens</name>
    <name type="common">Pseudomonas putrefaciens</name>
    <dbReference type="NCBI Taxonomy" id="24"/>
    <lineage>
        <taxon>Bacteria</taxon>
        <taxon>Pseudomonadati</taxon>
        <taxon>Pseudomonadota</taxon>
        <taxon>Gammaproteobacteria</taxon>
        <taxon>Alteromonadales</taxon>
        <taxon>Shewanellaceae</taxon>
        <taxon>Shewanella</taxon>
    </lineage>
</organism>
<dbReference type="InterPro" id="IPR001610">
    <property type="entry name" value="PAC"/>
</dbReference>
<feature type="domain" description="GGDEF" evidence="5">
    <location>
        <begin position="414"/>
        <end position="552"/>
    </location>
</feature>
<evidence type="ECO:0000313" key="7">
    <source>
        <dbReference type="Proteomes" id="UP000827084"/>
    </source>
</evidence>
<evidence type="ECO:0000259" key="5">
    <source>
        <dbReference type="PROSITE" id="PS50887"/>
    </source>
</evidence>
<dbReference type="SUPFAM" id="SSF55073">
    <property type="entry name" value="Nucleotide cyclase"/>
    <property type="match status" value="1"/>
</dbReference>
<evidence type="ECO:0000313" key="6">
    <source>
        <dbReference type="EMBL" id="QYX72889.1"/>
    </source>
</evidence>
<dbReference type="PROSITE" id="PS50112">
    <property type="entry name" value="PAS"/>
    <property type="match status" value="1"/>
</dbReference>
<keyword evidence="7" id="KW-1185">Reference proteome</keyword>
<dbReference type="PROSITE" id="PS50113">
    <property type="entry name" value="PAC"/>
    <property type="match status" value="1"/>
</dbReference>
<keyword evidence="1" id="KW-0812">Transmembrane</keyword>
<dbReference type="Gene3D" id="3.30.70.270">
    <property type="match status" value="1"/>
</dbReference>
<dbReference type="CDD" id="cd01948">
    <property type="entry name" value="EAL"/>
    <property type="match status" value="1"/>
</dbReference>
<dbReference type="RefSeq" id="WP_011787456.1">
    <property type="nucleotide sequence ID" value="NZ_CP066370.1"/>
</dbReference>
<dbReference type="PANTHER" id="PTHR33121">
    <property type="entry name" value="CYCLIC DI-GMP PHOSPHODIESTERASE PDEF"/>
    <property type="match status" value="1"/>
</dbReference>
<dbReference type="NCBIfam" id="TIGR00229">
    <property type="entry name" value="sensory_box"/>
    <property type="match status" value="1"/>
</dbReference>
<evidence type="ECO:0000259" key="4">
    <source>
        <dbReference type="PROSITE" id="PS50883"/>
    </source>
</evidence>
<dbReference type="InterPro" id="IPR001633">
    <property type="entry name" value="EAL_dom"/>
</dbReference>
<dbReference type="InterPro" id="IPR050706">
    <property type="entry name" value="Cyclic-di-GMP_PDE-like"/>
</dbReference>
<dbReference type="PANTHER" id="PTHR33121:SF79">
    <property type="entry name" value="CYCLIC DI-GMP PHOSPHODIESTERASE PDED-RELATED"/>
    <property type="match status" value="1"/>
</dbReference>
<keyword evidence="1" id="KW-1133">Transmembrane helix</keyword>
<dbReference type="InterPro" id="IPR029787">
    <property type="entry name" value="Nucleotide_cyclase"/>
</dbReference>
<feature type="domain" description="EAL" evidence="4">
    <location>
        <begin position="561"/>
        <end position="811"/>
    </location>
</feature>
<dbReference type="InterPro" id="IPR000160">
    <property type="entry name" value="GGDEF_dom"/>
</dbReference>
<dbReference type="SUPFAM" id="SSF141868">
    <property type="entry name" value="EAL domain-like"/>
    <property type="match status" value="1"/>
</dbReference>
<dbReference type="InterPro" id="IPR013655">
    <property type="entry name" value="PAS_fold_3"/>
</dbReference>
<gene>
    <name evidence="6" type="ORF">K3G22_00190</name>
</gene>
<feature type="domain" description="PAS" evidence="2">
    <location>
        <begin position="253"/>
        <end position="325"/>
    </location>
</feature>
<dbReference type="PROSITE" id="PS50883">
    <property type="entry name" value="EAL"/>
    <property type="match status" value="1"/>
</dbReference>
<protein>
    <submittedName>
        <fullName evidence="6">EAL domain-containing protein</fullName>
    </submittedName>
</protein>
<dbReference type="InterPro" id="IPR035965">
    <property type="entry name" value="PAS-like_dom_sf"/>
</dbReference>
<feature type="transmembrane region" description="Helical" evidence="1">
    <location>
        <begin position="6"/>
        <end position="29"/>
    </location>
</feature>
<dbReference type="InterPro" id="IPR035919">
    <property type="entry name" value="EAL_sf"/>
</dbReference>
<feature type="transmembrane region" description="Helical" evidence="1">
    <location>
        <begin position="180"/>
        <end position="199"/>
    </location>
</feature>
<reference evidence="6 7" key="1">
    <citation type="submission" date="2021-08" db="EMBL/GenBank/DDBJ databases">
        <title>Shewanella putrefaciens YZ-J, complete genome.</title>
        <authorList>
            <person name="Yi Z."/>
        </authorList>
    </citation>
    <scope>NUCLEOTIDE SEQUENCE [LARGE SCALE GENOMIC DNA]</scope>
    <source>
        <strain evidence="6 7">YZ-J</strain>
    </source>
</reference>
<dbReference type="Gene3D" id="6.10.340.10">
    <property type="match status" value="1"/>
</dbReference>
<dbReference type="SMART" id="SM00086">
    <property type="entry name" value="PAC"/>
    <property type="match status" value="1"/>
</dbReference>
<dbReference type="CDD" id="cd00130">
    <property type="entry name" value="PAS"/>
    <property type="match status" value="1"/>
</dbReference>
<dbReference type="SMART" id="SM00052">
    <property type="entry name" value="EAL"/>
    <property type="match status" value="1"/>
</dbReference>
<dbReference type="InterPro" id="IPR043128">
    <property type="entry name" value="Rev_trsase/Diguanyl_cyclase"/>
</dbReference>
<accession>A0ABX8XBL4</accession>
<dbReference type="Proteomes" id="UP000827084">
    <property type="component" value="Chromosome"/>
</dbReference>
<sequence length="816" mass="92394">MLRKLSLAVLIPLCMLILYLVLVIGEYLYESDQIRSELAGRQVTQIKQQLLRMQAVVQSAQVLQDIERIEQEVSLAALDMNTMVYILVDMDSRIRFANHTVWRDSNAIQVIDGYDVVRHHTVAQSSLPQVSVNMERLTIQAYYPVISQYPGAVELIYLESDLAPLVSEASAKLQQRFIRVWGLGGLLLIGFTLILYFLLIKPFRILSESAKHIGTPEFSTQIPWSSSEVLSLQSSLQEVHARLGRAVKQLNDSEQRWLFAVEGSRNGIWDWDISTGEVFLSDRWKEMIGYAPDELECVFKTWESRLHPEDRETVLDCLQEYISGKSKEFESVHRLRHRDGHYIWVLDRGMLVDWDHLGRPMRMIGIHVDVSESEKNHAAIAELVEHSVAGHRMLPAVFMERLSQFLTQEDNSGHWGGLFFIEVESLGVMNSLTSHEAERLFTQIGARLSSYFTDNIIVGHLGLGRFTLLAKELSIDAEVAARRTLALATELRQIIARPFHYRDHHFELNANVGIYLLDPVETLEPLLVIRRAELAQKHAKLLGQCGCAFYHSELDVRQSRDELLQHELKLAIEHEKLSLMFQPIVNVAGEILSAEVLSRWYLANGDVVPPSEFIALAERCGLIAGLDLSVAKRICILLQQADEQGLSLPRITINISALSFCQIDFIEHLIALIRTYSIRTNQLGIELNESALLLQDAFVNERITQLVEIGVPVILDNFGSGHAALSCLNQYPISEVKLDLSCVASITSTQIWQKALIQSVLPFDLCLVAKGIESAQQQQIFTALGCHAYQGYYYSRALNFADFKQLFHSNSLLRSV</sequence>
<dbReference type="PROSITE" id="PS50887">
    <property type="entry name" value="GGDEF"/>
    <property type="match status" value="1"/>
</dbReference>
<dbReference type="SMART" id="SM00267">
    <property type="entry name" value="GGDEF"/>
    <property type="match status" value="1"/>
</dbReference>
<dbReference type="Pfam" id="PF08447">
    <property type="entry name" value="PAS_3"/>
    <property type="match status" value="1"/>
</dbReference>
<dbReference type="Pfam" id="PF00563">
    <property type="entry name" value="EAL"/>
    <property type="match status" value="1"/>
</dbReference>
<dbReference type="Pfam" id="PF00990">
    <property type="entry name" value="GGDEF"/>
    <property type="match status" value="1"/>
</dbReference>
<name>A0ABX8XBL4_SHEPU</name>
<feature type="domain" description="PAC" evidence="3">
    <location>
        <begin position="325"/>
        <end position="382"/>
    </location>
</feature>
<dbReference type="InterPro" id="IPR000014">
    <property type="entry name" value="PAS"/>
</dbReference>
<dbReference type="EMBL" id="CP080635">
    <property type="protein sequence ID" value="QYX72889.1"/>
    <property type="molecule type" value="Genomic_DNA"/>
</dbReference>
<evidence type="ECO:0000259" key="2">
    <source>
        <dbReference type="PROSITE" id="PS50112"/>
    </source>
</evidence>
<dbReference type="SUPFAM" id="SSF55785">
    <property type="entry name" value="PYP-like sensor domain (PAS domain)"/>
    <property type="match status" value="1"/>
</dbReference>
<dbReference type="GeneID" id="67441630"/>
<dbReference type="Gene3D" id="3.30.450.20">
    <property type="entry name" value="PAS domain"/>
    <property type="match status" value="1"/>
</dbReference>
<dbReference type="Gene3D" id="3.20.20.450">
    <property type="entry name" value="EAL domain"/>
    <property type="match status" value="1"/>
</dbReference>